<keyword evidence="5 8" id="KW-1133">Transmembrane helix</keyword>
<dbReference type="PRINTS" id="PR00122">
    <property type="entry name" value="VACATPASE"/>
</dbReference>
<keyword evidence="12" id="KW-1185">Reference proteome</keyword>
<dbReference type="InterPro" id="IPR000245">
    <property type="entry name" value="ATPase_proteolipid_csu"/>
</dbReference>
<dbReference type="GO" id="GO:0033179">
    <property type="term" value="C:proton-transporting V-type ATPase, V0 domain"/>
    <property type="evidence" value="ECO:0007669"/>
    <property type="project" value="InterPro"/>
</dbReference>
<dbReference type="OrthoDB" id="10264021at2759"/>
<dbReference type="PANTHER" id="PTHR10263">
    <property type="entry name" value="V-TYPE PROTON ATPASE PROTEOLIPID SUBUNIT"/>
    <property type="match status" value="1"/>
</dbReference>
<evidence type="ECO:0000256" key="5">
    <source>
        <dbReference type="ARBA" id="ARBA00022989"/>
    </source>
</evidence>
<feature type="domain" description="V-ATPase proteolipid subunit C-like" evidence="9">
    <location>
        <begin position="34"/>
        <end position="92"/>
    </location>
</feature>
<name>V6LLU7_9EUKA</name>
<evidence type="ECO:0000313" key="11">
    <source>
        <dbReference type="EMBL" id="KAH0576771.1"/>
    </source>
</evidence>
<evidence type="ECO:0000256" key="7">
    <source>
        <dbReference type="ARBA" id="ARBA00023136"/>
    </source>
</evidence>
<protein>
    <submittedName>
        <fullName evidence="10">Vacuolar ATP synthase 16 kDa proteolipid subunit</fullName>
    </submittedName>
</protein>
<evidence type="ECO:0000313" key="10">
    <source>
        <dbReference type="EMBL" id="EST45173.1"/>
    </source>
</evidence>
<reference evidence="10 11" key="1">
    <citation type="journal article" date="2014" name="PLoS Genet.">
        <title>The Genome of Spironucleus salmonicida Highlights a Fish Pathogen Adapted to Fluctuating Environments.</title>
        <authorList>
            <person name="Xu F."/>
            <person name="Jerlstrom-Hultqvist J."/>
            <person name="Einarsson E."/>
            <person name="Astvaldsson A."/>
            <person name="Svard S.G."/>
            <person name="Andersson J.O."/>
        </authorList>
    </citation>
    <scope>NUCLEOTIDE SEQUENCE</scope>
    <source>
        <strain evidence="11">ATCC 50377</strain>
    </source>
</reference>
<keyword evidence="3 8" id="KW-0813">Transport</keyword>
<evidence type="ECO:0000256" key="1">
    <source>
        <dbReference type="ARBA" id="ARBA00004141"/>
    </source>
</evidence>
<feature type="transmembrane region" description="Helical" evidence="8">
    <location>
        <begin position="134"/>
        <end position="161"/>
    </location>
</feature>
<gene>
    <name evidence="10" type="ORF">SS50377_14746</name>
    <name evidence="11" type="ORF">SS50377_20117</name>
</gene>
<dbReference type="EMBL" id="KI546100">
    <property type="protein sequence ID" value="EST45173.1"/>
    <property type="molecule type" value="Genomic_DNA"/>
</dbReference>
<feature type="domain" description="V-ATPase proteolipid subunit C-like" evidence="9">
    <location>
        <begin position="138"/>
        <end position="194"/>
    </location>
</feature>
<keyword evidence="4 8" id="KW-0812">Transmembrane</keyword>
<feature type="transmembrane region" description="Helical" evidence="8">
    <location>
        <begin position="34"/>
        <end position="60"/>
    </location>
</feature>
<proteinExistence type="inferred from homology"/>
<dbReference type="Pfam" id="PF00137">
    <property type="entry name" value="ATP-synt_C"/>
    <property type="match status" value="2"/>
</dbReference>
<keyword evidence="6 8" id="KW-0406">Ion transport</keyword>
<dbReference type="Proteomes" id="UP000018208">
    <property type="component" value="Unassembled WGS sequence"/>
</dbReference>
<feature type="transmembrane region" description="Helical" evidence="8">
    <location>
        <begin position="9"/>
        <end position="28"/>
    </location>
</feature>
<accession>V6LLU7</accession>
<dbReference type="InterPro" id="IPR002379">
    <property type="entry name" value="ATPase_proteolipid_c-like_dom"/>
</dbReference>
<comment type="similarity">
    <text evidence="2 8">Belongs to the V-ATPase proteolipid subunit family.</text>
</comment>
<feature type="transmembrane region" description="Helical" evidence="8">
    <location>
        <begin position="173"/>
        <end position="196"/>
    </location>
</feature>
<comment type="caution">
    <text evidence="8">Lacks conserved residue(s) required for the propagation of feature annotation.</text>
</comment>
<comment type="subcellular location">
    <subcellularLocation>
        <location evidence="1">Membrane</location>
        <topology evidence="1">Multi-pass membrane protein</topology>
    </subcellularLocation>
</comment>
<evidence type="ECO:0000256" key="6">
    <source>
        <dbReference type="ARBA" id="ARBA00023065"/>
    </source>
</evidence>
<evidence type="ECO:0000256" key="4">
    <source>
        <dbReference type="ARBA" id="ARBA00022692"/>
    </source>
</evidence>
<evidence type="ECO:0000256" key="2">
    <source>
        <dbReference type="ARBA" id="ARBA00007296"/>
    </source>
</evidence>
<dbReference type="SUPFAM" id="SSF81333">
    <property type="entry name" value="F1F0 ATP synthase subunit C"/>
    <property type="match status" value="2"/>
</dbReference>
<evidence type="ECO:0000259" key="9">
    <source>
        <dbReference type="Pfam" id="PF00137"/>
    </source>
</evidence>
<dbReference type="AlphaFoldDB" id="V6LLU7"/>
<organism evidence="10">
    <name type="scientific">Spironucleus salmonicida</name>
    <dbReference type="NCBI Taxonomy" id="348837"/>
    <lineage>
        <taxon>Eukaryota</taxon>
        <taxon>Metamonada</taxon>
        <taxon>Diplomonadida</taxon>
        <taxon>Hexamitidae</taxon>
        <taxon>Hexamitinae</taxon>
        <taxon>Spironucleus</taxon>
    </lineage>
</organism>
<evidence type="ECO:0000256" key="8">
    <source>
        <dbReference type="RuleBase" id="RU363060"/>
    </source>
</evidence>
<dbReference type="InterPro" id="IPR035921">
    <property type="entry name" value="F/V-ATP_Csub_sf"/>
</dbReference>
<evidence type="ECO:0000313" key="12">
    <source>
        <dbReference type="Proteomes" id="UP000018208"/>
    </source>
</evidence>
<feature type="transmembrane region" description="Helical" evidence="8">
    <location>
        <begin position="72"/>
        <end position="93"/>
    </location>
</feature>
<dbReference type="EMBL" id="AUWU02000001">
    <property type="protein sequence ID" value="KAH0576771.1"/>
    <property type="molecule type" value="Genomic_DNA"/>
</dbReference>
<dbReference type="Gene3D" id="1.20.120.610">
    <property type="entry name" value="lithium bound rotor ring of v- atpase"/>
    <property type="match status" value="1"/>
</dbReference>
<dbReference type="GO" id="GO:0046961">
    <property type="term" value="F:proton-transporting ATPase activity, rotational mechanism"/>
    <property type="evidence" value="ECO:0007669"/>
    <property type="project" value="InterPro"/>
</dbReference>
<reference evidence="11" key="2">
    <citation type="submission" date="2020-12" db="EMBL/GenBank/DDBJ databases">
        <title>New Spironucleus salmonicida genome in near-complete chromosomes.</title>
        <authorList>
            <person name="Xu F."/>
            <person name="Kurt Z."/>
            <person name="Jimenez-Gonzalez A."/>
            <person name="Astvaldsson A."/>
            <person name="Andersson J.O."/>
            <person name="Svard S.G."/>
        </authorList>
    </citation>
    <scope>NUCLEOTIDE SEQUENCE</scope>
    <source>
        <strain evidence="11">ATCC 50377</strain>
    </source>
</reference>
<dbReference type="VEuPathDB" id="GiardiaDB:SS50377_20117"/>
<keyword evidence="7 8" id="KW-0472">Membrane</keyword>
<sequence>MAKMQQSDYVFFDWLAALQAFIASLSPYQFVQTGIYTAISLSIIGAGTGIMMIGASLTQATIHHPEIKSKNLLSILFCEAIALYGIIMGIILFSSTGAEQANIILNTANYDGPRYYTDQIIQNDVNNLATGFSIGFGGITVGCCNIVAALTVGILGSSVVIAHSNSPAIFVKLFIAEVFAEAIALIGLIAGIVMSLGGKFK</sequence>
<evidence type="ECO:0000256" key="3">
    <source>
        <dbReference type="ARBA" id="ARBA00022448"/>
    </source>
</evidence>